<dbReference type="Proteomes" id="UP001175000">
    <property type="component" value="Unassembled WGS sequence"/>
</dbReference>
<gene>
    <name evidence="3" type="ORF">B0T14DRAFT_514386</name>
</gene>
<evidence type="ECO:0000313" key="4">
    <source>
        <dbReference type="Proteomes" id="UP001175000"/>
    </source>
</evidence>
<evidence type="ECO:0000256" key="1">
    <source>
        <dbReference type="SAM" id="MobiDB-lite"/>
    </source>
</evidence>
<evidence type="ECO:0008006" key="5">
    <source>
        <dbReference type="Google" id="ProtNLM"/>
    </source>
</evidence>
<feature type="chain" id="PRO_5041365150" description="Secreted protein" evidence="2">
    <location>
        <begin position="20"/>
        <end position="100"/>
    </location>
</feature>
<comment type="caution">
    <text evidence="3">The sequence shown here is derived from an EMBL/GenBank/DDBJ whole genome shotgun (WGS) entry which is preliminary data.</text>
</comment>
<reference evidence="3" key="1">
    <citation type="submission" date="2023-06" db="EMBL/GenBank/DDBJ databases">
        <title>Genome-scale phylogeny and comparative genomics of the fungal order Sordariales.</title>
        <authorList>
            <consortium name="Lawrence Berkeley National Laboratory"/>
            <person name="Hensen N."/>
            <person name="Bonometti L."/>
            <person name="Westerberg I."/>
            <person name="Brannstrom I.O."/>
            <person name="Guillou S."/>
            <person name="Cros-Aarteil S."/>
            <person name="Calhoun S."/>
            <person name="Haridas S."/>
            <person name="Kuo A."/>
            <person name="Mondo S."/>
            <person name="Pangilinan J."/>
            <person name="Riley R."/>
            <person name="Labutti K."/>
            <person name="Andreopoulos B."/>
            <person name="Lipzen A."/>
            <person name="Chen C."/>
            <person name="Yanf M."/>
            <person name="Daum C."/>
            <person name="Ng V."/>
            <person name="Clum A."/>
            <person name="Steindorff A."/>
            <person name="Ohm R."/>
            <person name="Martin F."/>
            <person name="Silar P."/>
            <person name="Natvig D."/>
            <person name="Lalanne C."/>
            <person name="Gautier V."/>
            <person name="Ament-Velasquez S.L."/>
            <person name="Kruys A."/>
            <person name="Hutchinson M.I."/>
            <person name="Powell A.J."/>
            <person name="Barry K."/>
            <person name="Miller A.N."/>
            <person name="Grigoriev I.V."/>
            <person name="Debuchy R."/>
            <person name="Gladieux P."/>
            <person name="Thoren M.H."/>
            <person name="Johannesson H."/>
        </authorList>
    </citation>
    <scope>NUCLEOTIDE SEQUENCE</scope>
    <source>
        <strain evidence="3">CBS 606.72</strain>
    </source>
</reference>
<feature type="signal peptide" evidence="2">
    <location>
        <begin position="1"/>
        <end position="19"/>
    </location>
</feature>
<accession>A0AA40C395</accession>
<dbReference type="EMBL" id="JAULSU010000003">
    <property type="protein sequence ID" value="KAK0622748.1"/>
    <property type="molecule type" value="Genomic_DNA"/>
</dbReference>
<organism evidence="3 4">
    <name type="scientific">Immersiella caudata</name>
    <dbReference type="NCBI Taxonomy" id="314043"/>
    <lineage>
        <taxon>Eukaryota</taxon>
        <taxon>Fungi</taxon>
        <taxon>Dikarya</taxon>
        <taxon>Ascomycota</taxon>
        <taxon>Pezizomycotina</taxon>
        <taxon>Sordariomycetes</taxon>
        <taxon>Sordariomycetidae</taxon>
        <taxon>Sordariales</taxon>
        <taxon>Lasiosphaeriaceae</taxon>
        <taxon>Immersiella</taxon>
    </lineage>
</organism>
<keyword evidence="4" id="KW-1185">Reference proteome</keyword>
<evidence type="ECO:0000313" key="3">
    <source>
        <dbReference type="EMBL" id="KAK0622748.1"/>
    </source>
</evidence>
<proteinExistence type="predicted"/>
<feature type="region of interest" description="Disordered" evidence="1">
    <location>
        <begin position="17"/>
        <end position="37"/>
    </location>
</feature>
<evidence type="ECO:0000256" key="2">
    <source>
        <dbReference type="SAM" id="SignalP"/>
    </source>
</evidence>
<name>A0AA40C395_9PEZI</name>
<protein>
    <recommendedName>
        <fullName evidence="5">Secreted protein</fullName>
    </recommendedName>
</protein>
<dbReference type="AlphaFoldDB" id="A0AA40C395"/>
<keyword evidence="2" id="KW-0732">Signal</keyword>
<sequence>MSSVTLLIVLGLGSRRARGRAPSGTHTAASTSTTHSTVVRRNTGVVLPANDILARGTSTRAGVFSNDKLDISEVDVAPTTSLKSMDLDSDGFRGPTLVET</sequence>